<dbReference type="PROSITE" id="PS50082">
    <property type="entry name" value="WD_REPEATS_2"/>
    <property type="match status" value="4"/>
</dbReference>
<feature type="repeat" description="WD" evidence="3">
    <location>
        <begin position="231"/>
        <end position="253"/>
    </location>
</feature>
<organism evidence="5 6">
    <name type="scientific">Syncephalis pseudoplumigaleata</name>
    <dbReference type="NCBI Taxonomy" id="1712513"/>
    <lineage>
        <taxon>Eukaryota</taxon>
        <taxon>Fungi</taxon>
        <taxon>Fungi incertae sedis</taxon>
        <taxon>Zoopagomycota</taxon>
        <taxon>Zoopagomycotina</taxon>
        <taxon>Zoopagomycetes</taxon>
        <taxon>Zoopagales</taxon>
        <taxon>Piptocephalidaceae</taxon>
        <taxon>Syncephalis</taxon>
    </lineage>
</organism>
<dbReference type="PRINTS" id="PR00320">
    <property type="entry name" value="GPROTEINBRPT"/>
</dbReference>
<keyword evidence="1 3" id="KW-0853">WD repeat</keyword>
<evidence type="ECO:0000313" key="5">
    <source>
        <dbReference type="EMBL" id="RKP23460.1"/>
    </source>
</evidence>
<protein>
    <submittedName>
        <fullName evidence="5">WD40-repeat-containing domain protein</fullName>
    </submittedName>
</protein>
<dbReference type="SMART" id="SM00320">
    <property type="entry name" value="WD40"/>
    <property type="match status" value="6"/>
</dbReference>
<dbReference type="OrthoDB" id="6262491at2759"/>
<dbReference type="InterPro" id="IPR020472">
    <property type="entry name" value="WD40_PAC1"/>
</dbReference>
<dbReference type="CDD" id="cd00200">
    <property type="entry name" value="WD40"/>
    <property type="match status" value="1"/>
</dbReference>
<keyword evidence="2" id="KW-0677">Repeat</keyword>
<evidence type="ECO:0000256" key="3">
    <source>
        <dbReference type="PROSITE-ProRule" id="PRU00221"/>
    </source>
</evidence>
<evidence type="ECO:0000256" key="2">
    <source>
        <dbReference type="ARBA" id="ARBA00022737"/>
    </source>
</evidence>
<dbReference type="SUPFAM" id="SSF50978">
    <property type="entry name" value="WD40 repeat-like"/>
    <property type="match status" value="1"/>
</dbReference>
<evidence type="ECO:0000256" key="1">
    <source>
        <dbReference type="ARBA" id="ARBA00022574"/>
    </source>
</evidence>
<reference evidence="6" key="1">
    <citation type="journal article" date="2018" name="Nat. Microbiol.">
        <title>Leveraging single-cell genomics to expand the fungal tree of life.</title>
        <authorList>
            <person name="Ahrendt S.R."/>
            <person name="Quandt C.A."/>
            <person name="Ciobanu D."/>
            <person name="Clum A."/>
            <person name="Salamov A."/>
            <person name="Andreopoulos B."/>
            <person name="Cheng J.F."/>
            <person name="Woyke T."/>
            <person name="Pelin A."/>
            <person name="Henrissat B."/>
            <person name="Reynolds N.K."/>
            <person name="Benny G.L."/>
            <person name="Smith M.E."/>
            <person name="James T.Y."/>
            <person name="Grigoriev I.V."/>
        </authorList>
    </citation>
    <scope>NUCLEOTIDE SEQUENCE [LARGE SCALE GENOMIC DNA]</scope>
    <source>
        <strain evidence="6">Benny S71-1</strain>
    </source>
</reference>
<evidence type="ECO:0000256" key="4">
    <source>
        <dbReference type="SAM" id="MobiDB-lite"/>
    </source>
</evidence>
<feature type="repeat" description="WD" evidence="3">
    <location>
        <begin position="121"/>
        <end position="144"/>
    </location>
</feature>
<feature type="repeat" description="WD" evidence="3">
    <location>
        <begin position="254"/>
        <end position="298"/>
    </location>
</feature>
<dbReference type="InterPro" id="IPR015943">
    <property type="entry name" value="WD40/YVTN_repeat-like_dom_sf"/>
</dbReference>
<dbReference type="InterPro" id="IPR001680">
    <property type="entry name" value="WD40_rpt"/>
</dbReference>
<dbReference type="AlphaFoldDB" id="A0A4P9YWX6"/>
<feature type="repeat" description="WD" evidence="3">
    <location>
        <begin position="338"/>
        <end position="367"/>
    </location>
</feature>
<feature type="compositionally biased region" description="Acidic residues" evidence="4">
    <location>
        <begin position="399"/>
        <end position="418"/>
    </location>
</feature>
<dbReference type="Gene3D" id="2.130.10.10">
    <property type="entry name" value="YVTN repeat-like/Quinoprotein amine dehydrogenase"/>
    <property type="match status" value="2"/>
</dbReference>
<dbReference type="Proteomes" id="UP000278143">
    <property type="component" value="Unassembled WGS sequence"/>
</dbReference>
<feature type="region of interest" description="Disordered" evidence="4">
    <location>
        <begin position="378"/>
        <end position="418"/>
    </location>
</feature>
<gene>
    <name evidence="5" type="ORF">SYNPS1DRAFT_18572</name>
</gene>
<dbReference type="PANTHER" id="PTHR19848:SF8">
    <property type="entry name" value="F-BOX AND WD REPEAT DOMAIN CONTAINING 7"/>
    <property type="match status" value="1"/>
</dbReference>
<dbReference type="PANTHER" id="PTHR19848">
    <property type="entry name" value="WD40 REPEAT PROTEIN"/>
    <property type="match status" value="1"/>
</dbReference>
<accession>A0A4P9YWX6</accession>
<sequence length="418" mass="44802">MSRPSLQDASAIPLGPSIADASQTSALFQTEDAIADGLRRREKKERQLGDPIELPTKILCMTLAPRASPRHLIIEHRADGMCAQTGKTAKIYKGHAGPVTSVAAFYRYAETAPGVREKKELLLSGSWDKTLCLWDAQTKEPLLTLRGHTDFIKAIALGKDHLAGGQDGHPTTAYSVSADGTARRWSLETGACLAVYENEHRGQIESVTVTVGPDPTLDEAQAATAAIREWLWTAGTDGTVRCWDIDTGRCVATLSGHATSIFAVHASTSDGSGSDLWTASADKTARRWDLATCSEDTSLEHPAAVRSVHTVGPYVVTGCRDEHVRVFDVASGQLVATLEGHFDEIMSIAAHNGVLYTASLDSTIRRWPIADIASGKYAQSDAAAPAGEEEAAAPRDSLLTEEEERELAELLGDSDADE</sequence>
<dbReference type="PROSITE" id="PS50231">
    <property type="entry name" value="RICIN_B_LECTIN"/>
    <property type="match status" value="1"/>
</dbReference>
<name>A0A4P9YWX6_9FUNG</name>
<keyword evidence="6" id="KW-1185">Reference proteome</keyword>
<dbReference type="InterPro" id="IPR036322">
    <property type="entry name" value="WD40_repeat_dom_sf"/>
</dbReference>
<dbReference type="Pfam" id="PF00400">
    <property type="entry name" value="WD40"/>
    <property type="match status" value="3"/>
</dbReference>
<evidence type="ECO:0000313" key="6">
    <source>
        <dbReference type="Proteomes" id="UP000278143"/>
    </source>
</evidence>
<dbReference type="EMBL" id="KZ990951">
    <property type="protein sequence ID" value="RKP23460.1"/>
    <property type="molecule type" value="Genomic_DNA"/>
</dbReference>
<proteinExistence type="predicted"/>